<dbReference type="InterPro" id="IPR036236">
    <property type="entry name" value="Znf_C2H2_sf"/>
</dbReference>
<dbReference type="SMART" id="SM00355">
    <property type="entry name" value="ZnF_C2H2"/>
    <property type="match status" value="7"/>
</dbReference>
<evidence type="ECO:0000256" key="4">
    <source>
        <dbReference type="ARBA" id="ARBA00013638"/>
    </source>
</evidence>
<evidence type="ECO:0000313" key="16">
    <source>
        <dbReference type="Proteomes" id="UP001168972"/>
    </source>
</evidence>
<dbReference type="InterPro" id="IPR013087">
    <property type="entry name" value="Znf_C2H2_type"/>
</dbReference>
<feature type="domain" description="C2H2-type" evidence="14">
    <location>
        <begin position="705"/>
        <end position="725"/>
    </location>
</feature>
<comment type="similarity">
    <text evidence="3">Belongs to the hunchback C2H2-type zinc-finger protein family.</text>
</comment>
<evidence type="ECO:0000259" key="14">
    <source>
        <dbReference type="PROSITE" id="PS00028"/>
    </source>
</evidence>
<evidence type="ECO:0000256" key="2">
    <source>
        <dbReference type="ARBA" id="ARBA00004123"/>
    </source>
</evidence>
<evidence type="ECO:0000256" key="5">
    <source>
        <dbReference type="ARBA" id="ARBA00022473"/>
    </source>
</evidence>
<feature type="domain" description="C2H2-type" evidence="14">
    <location>
        <begin position="303"/>
        <end position="325"/>
    </location>
</feature>
<evidence type="ECO:0000256" key="6">
    <source>
        <dbReference type="ARBA" id="ARBA00022492"/>
    </source>
</evidence>
<proteinExistence type="inferred from homology"/>
<name>A0AA39G7S5_MICHY</name>
<dbReference type="PANTHER" id="PTHR24392:SF49">
    <property type="entry name" value="PROTEIN HUNCHBACK"/>
    <property type="match status" value="1"/>
</dbReference>
<evidence type="ECO:0000256" key="13">
    <source>
        <dbReference type="SAM" id="MobiDB-lite"/>
    </source>
</evidence>
<dbReference type="SUPFAM" id="SSF57667">
    <property type="entry name" value="beta-beta-alpha zinc fingers"/>
    <property type="match status" value="2"/>
</dbReference>
<dbReference type="GO" id="GO:0005634">
    <property type="term" value="C:nucleus"/>
    <property type="evidence" value="ECO:0007669"/>
    <property type="project" value="UniProtKB-SubCell"/>
</dbReference>
<dbReference type="Gene3D" id="3.30.160.60">
    <property type="entry name" value="Classic Zinc Finger"/>
    <property type="match status" value="2"/>
</dbReference>
<dbReference type="PANTHER" id="PTHR24392">
    <property type="entry name" value="ZINC FINGER PROTEIN"/>
    <property type="match status" value="1"/>
</dbReference>
<keyword evidence="8" id="KW-0677">Repeat</keyword>
<feature type="region of interest" description="Disordered" evidence="13">
    <location>
        <begin position="131"/>
        <end position="162"/>
    </location>
</feature>
<feature type="region of interest" description="Disordered" evidence="13">
    <location>
        <begin position="1"/>
        <end position="26"/>
    </location>
</feature>
<feature type="compositionally biased region" description="Basic residues" evidence="13">
    <location>
        <begin position="640"/>
        <end position="650"/>
    </location>
</feature>
<keyword evidence="7" id="KW-0479">Metal-binding</keyword>
<keyword evidence="11" id="KW-0238">DNA-binding</keyword>
<keyword evidence="12" id="KW-0539">Nucleus</keyword>
<evidence type="ECO:0000256" key="11">
    <source>
        <dbReference type="ARBA" id="ARBA00023125"/>
    </source>
</evidence>
<evidence type="ECO:0000256" key="1">
    <source>
        <dbReference type="ARBA" id="ARBA00003983"/>
    </source>
</evidence>
<evidence type="ECO:0000256" key="10">
    <source>
        <dbReference type="ARBA" id="ARBA00022833"/>
    </source>
</evidence>
<feature type="region of interest" description="Disordered" evidence="13">
    <location>
        <begin position="584"/>
        <end position="605"/>
    </location>
</feature>
<sequence length="755" mass="85155">MEGMDEGNPEWTPQPSTSSVQLNQQQQHEHYMQYYQPYIQQYYQQLQQQQSPALSLMNQNVPPQEPTTSAWNNQNTQMMEGVVEDEAKVPSPLSEENSCNSANILMGNAPRTPGSSCSNVESPMEYMNCEAGPSKPVKAAAKNVKKPKKDDKKTEKDAKPKRKSKKVIKYECPLCVPTFTTLDREQFDEHLKIHYNPNRLPDEPPVPEVIESPVLNEKNMKDHIEKFERAICYPVINAEGNVKLNICKECEEFTGVTKVELWRHSKTHKDNDKKFRCQYCPFLTHLKHHYEYHMNKQRGVKPCECRVCEYKCVNQSMMTSHMKSHTSLRQYSCKTCGYITKYCHSLKIHLRNTKHESGPVLNTDGTINPYITVDVYGKRRGPKQKTQTLSALSNQRSCSTVSIQDQPSTSRQTSNASTSYASTSYASTSRASTSRASTSHASTSCASTSHASTSHASTSHTSTSNEYQESNMMNQMFNSIPAPNPFSGAGLNSLLAIKYNNILRNGFTTAEPYMINEQLRTNMIAGIMAAANQAQQNEIQQGIMNYYYASQINQPPVEEARDQFQEYHEQNIQSFQVLDLSKHNTSDEADNNTPNNNNNNIDLKNNNISNEEQHQVQDRSNSDQSLNGFVAAASTPRTKGTSRRKGRAVKLNRQVVETDDSNSENEAASPMTERGTPESYGSTMDGRSPNEESSSAHHRGNPFECTFCQIIFGNEVMYAIHMGYHGYKNPFTCNMCGQVNADAISFNIHISRARH</sequence>
<evidence type="ECO:0000313" key="15">
    <source>
        <dbReference type="EMBL" id="KAK0182630.1"/>
    </source>
</evidence>
<feature type="region of interest" description="Disordered" evidence="13">
    <location>
        <begin position="398"/>
        <end position="466"/>
    </location>
</feature>
<dbReference type="AlphaFoldDB" id="A0AA39G7S5"/>
<evidence type="ECO:0000256" key="8">
    <source>
        <dbReference type="ARBA" id="ARBA00022737"/>
    </source>
</evidence>
<reference evidence="15" key="2">
    <citation type="submission" date="2023-03" db="EMBL/GenBank/DDBJ databases">
        <authorList>
            <person name="Inwood S.N."/>
            <person name="Skelly J.G."/>
            <person name="Guhlin J."/>
            <person name="Harrop T.W.R."/>
            <person name="Goldson S.G."/>
            <person name="Dearden P.K."/>
        </authorList>
    </citation>
    <scope>NUCLEOTIDE SEQUENCE</scope>
    <source>
        <strain evidence="15">Lincoln</strain>
        <tissue evidence="15">Whole body</tissue>
    </source>
</reference>
<dbReference type="GO" id="GO:0003677">
    <property type="term" value="F:DNA binding"/>
    <property type="evidence" value="ECO:0007669"/>
    <property type="project" value="UniProtKB-KW"/>
</dbReference>
<keyword evidence="10" id="KW-0862">Zinc</keyword>
<feature type="compositionally biased region" description="Polar residues" evidence="13">
    <location>
        <begin position="398"/>
        <end position="412"/>
    </location>
</feature>
<comment type="function">
    <text evidence="1">Gap class segmentation protein that controls development of head structures.</text>
</comment>
<keyword evidence="5" id="KW-0217">Developmental protein</keyword>
<feature type="compositionally biased region" description="Polar residues" evidence="13">
    <location>
        <begin position="11"/>
        <end position="20"/>
    </location>
</feature>
<protein>
    <recommendedName>
        <fullName evidence="4">Protein hunchback</fullName>
    </recommendedName>
</protein>
<feature type="compositionally biased region" description="Low complexity" evidence="13">
    <location>
        <begin position="413"/>
        <end position="465"/>
    </location>
</feature>
<keyword evidence="9" id="KW-0863">Zinc-finger</keyword>
<feature type="compositionally biased region" description="Low complexity" evidence="13">
    <location>
        <begin position="591"/>
        <end position="605"/>
    </location>
</feature>
<reference evidence="15" key="1">
    <citation type="journal article" date="2023" name="bioRxiv">
        <title>Scaffold-level genome assemblies of two parasitoid biocontrol wasps reveal the parthenogenesis mechanism and an associated novel virus.</title>
        <authorList>
            <person name="Inwood S."/>
            <person name="Skelly J."/>
            <person name="Guhlin J."/>
            <person name="Harrop T."/>
            <person name="Goldson S."/>
            <person name="Dearden P."/>
        </authorList>
    </citation>
    <scope>NUCLEOTIDE SEQUENCE</scope>
    <source>
        <strain evidence="15">Lincoln</strain>
        <tissue evidence="15">Whole body</tissue>
    </source>
</reference>
<evidence type="ECO:0000256" key="7">
    <source>
        <dbReference type="ARBA" id="ARBA00022723"/>
    </source>
</evidence>
<evidence type="ECO:0000256" key="9">
    <source>
        <dbReference type="ARBA" id="ARBA00022771"/>
    </source>
</evidence>
<dbReference type="GO" id="GO:0008270">
    <property type="term" value="F:zinc ion binding"/>
    <property type="evidence" value="ECO:0007669"/>
    <property type="project" value="UniProtKB-KW"/>
</dbReference>
<dbReference type="Proteomes" id="UP001168972">
    <property type="component" value="Unassembled WGS sequence"/>
</dbReference>
<evidence type="ECO:0000256" key="12">
    <source>
        <dbReference type="ARBA" id="ARBA00023242"/>
    </source>
</evidence>
<accession>A0AA39G7S5</accession>
<keyword evidence="16" id="KW-1185">Reference proteome</keyword>
<dbReference type="EMBL" id="JAQQBR010000001">
    <property type="protein sequence ID" value="KAK0182630.1"/>
    <property type="molecule type" value="Genomic_DNA"/>
</dbReference>
<gene>
    <name evidence="15" type="ORF">PV327_000746</name>
</gene>
<dbReference type="PROSITE" id="PS00028">
    <property type="entry name" value="ZINC_FINGER_C2H2_1"/>
    <property type="match status" value="2"/>
</dbReference>
<feature type="region of interest" description="Disordered" evidence="13">
    <location>
        <begin position="630"/>
        <end position="699"/>
    </location>
</feature>
<comment type="subcellular location">
    <subcellularLocation>
        <location evidence="2">Nucleus</location>
    </subcellularLocation>
</comment>
<evidence type="ECO:0000256" key="3">
    <source>
        <dbReference type="ARBA" id="ARBA00007746"/>
    </source>
</evidence>
<comment type="caution">
    <text evidence="15">The sequence shown here is derived from an EMBL/GenBank/DDBJ whole genome shotgun (WGS) entry which is preliminary data.</text>
</comment>
<keyword evidence="6" id="KW-0302">Gap protein</keyword>
<feature type="compositionally biased region" description="Basic and acidic residues" evidence="13">
    <location>
        <begin position="148"/>
        <end position="158"/>
    </location>
</feature>
<organism evidence="15 16">
    <name type="scientific">Microctonus hyperodae</name>
    <name type="common">Parasitoid wasp</name>
    <dbReference type="NCBI Taxonomy" id="165561"/>
    <lineage>
        <taxon>Eukaryota</taxon>
        <taxon>Metazoa</taxon>
        <taxon>Ecdysozoa</taxon>
        <taxon>Arthropoda</taxon>
        <taxon>Hexapoda</taxon>
        <taxon>Insecta</taxon>
        <taxon>Pterygota</taxon>
        <taxon>Neoptera</taxon>
        <taxon>Endopterygota</taxon>
        <taxon>Hymenoptera</taxon>
        <taxon>Apocrita</taxon>
        <taxon>Ichneumonoidea</taxon>
        <taxon>Braconidae</taxon>
        <taxon>Euphorinae</taxon>
        <taxon>Microctonus</taxon>
    </lineage>
</organism>
<dbReference type="GO" id="GO:0035282">
    <property type="term" value="P:segmentation"/>
    <property type="evidence" value="ECO:0007669"/>
    <property type="project" value="UniProtKB-KW"/>
</dbReference>